<feature type="chain" id="PRO_5043354922" evidence="2">
    <location>
        <begin position="18"/>
        <end position="153"/>
    </location>
</feature>
<proteinExistence type="predicted"/>
<dbReference type="Proteomes" id="UP000005239">
    <property type="component" value="Unassembled WGS sequence"/>
</dbReference>
<feature type="compositionally biased region" description="Basic and acidic residues" evidence="1">
    <location>
        <begin position="54"/>
        <end position="82"/>
    </location>
</feature>
<feature type="region of interest" description="Disordered" evidence="1">
    <location>
        <begin position="31"/>
        <end position="153"/>
    </location>
</feature>
<keyword evidence="2" id="KW-0732">Signal</keyword>
<gene>
    <name evidence="3" type="primary">WBGene00278227</name>
</gene>
<reference evidence="4" key="1">
    <citation type="journal article" date="2008" name="Nat. Genet.">
        <title>The Pristionchus pacificus genome provides a unique perspective on nematode lifestyle and parasitism.</title>
        <authorList>
            <person name="Dieterich C."/>
            <person name="Clifton S.W."/>
            <person name="Schuster L.N."/>
            <person name="Chinwalla A."/>
            <person name="Delehaunty K."/>
            <person name="Dinkelacker I."/>
            <person name="Fulton L."/>
            <person name="Fulton R."/>
            <person name="Godfrey J."/>
            <person name="Minx P."/>
            <person name="Mitreva M."/>
            <person name="Roeseler W."/>
            <person name="Tian H."/>
            <person name="Witte H."/>
            <person name="Yang S.P."/>
            <person name="Wilson R.K."/>
            <person name="Sommer R.J."/>
        </authorList>
    </citation>
    <scope>NUCLEOTIDE SEQUENCE [LARGE SCALE GENOMIC DNA]</scope>
    <source>
        <strain evidence="4">PS312</strain>
    </source>
</reference>
<keyword evidence="4" id="KW-1185">Reference proteome</keyword>
<sequence length="153" mass="16464">MILLLVLFPLISFLVSCCFKSPSIRTQAKKKYKPGHIPVFEDPEKPENSTQYDMKTERFFPKKGEDNPFEEDCKDKTEKSQKDIIQMQPSSADDSKEKSREKEKVSPGGSTPAAPAAPPAAAAAAPAAGQASPSPSPAVQSTQPSVPTPVPAH</sequence>
<protein>
    <submittedName>
        <fullName evidence="3">Uncharacterized protein</fullName>
    </submittedName>
</protein>
<dbReference type="EnsemblMetazoa" id="PPA39858.1">
    <property type="protein sequence ID" value="PPA39858.1"/>
    <property type="gene ID" value="WBGene00278227"/>
</dbReference>
<accession>A0A2A6C9L5</accession>
<feature type="compositionally biased region" description="Low complexity" evidence="1">
    <location>
        <begin position="106"/>
        <end position="145"/>
    </location>
</feature>
<evidence type="ECO:0000256" key="2">
    <source>
        <dbReference type="SAM" id="SignalP"/>
    </source>
</evidence>
<feature type="compositionally biased region" description="Basic and acidic residues" evidence="1">
    <location>
        <begin position="93"/>
        <end position="105"/>
    </location>
</feature>
<name>A0A2A6C9L5_PRIPA</name>
<evidence type="ECO:0000313" key="3">
    <source>
        <dbReference type="EnsemblMetazoa" id="PPA39858.1"/>
    </source>
</evidence>
<feature type="signal peptide" evidence="2">
    <location>
        <begin position="1"/>
        <end position="17"/>
    </location>
</feature>
<organism evidence="3 4">
    <name type="scientific">Pristionchus pacificus</name>
    <name type="common">Parasitic nematode worm</name>
    <dbReference type="NCBI Taxonomy" id="54126"/>
    <lineage>
        <taxon>Eukaryota</taxon>
        <taxon>Metazoa</taxon>
        <taxon>Ecdysozoa</taxon>
        <taxon>Nematoda</taxon>
        <taxon>Chromadorea</taxon>
        <taxon>Rhabditida</taxon>
        <taxon>Rhabditina</taxon>
        <taxon>Diplogasteromorpha</taxon>
        <taxon>Diplogasteroidea</taxon>
        <taxon>Neodiplogasteridae</taxon>
        <taxon>Pristionchus</taxon>
    </lineage>
</organism>
<reference evidence="3" key="2">
    <citation type="submission" date="2022-06" db="UniProtKB">
        <authorList>
            <consortium name="EnsemblMetazoa"/>
        </authorList>
    </citation>
    <scope>IDENTIFICATION</scope>
    <source>
        <strain evidence="3">PS312</strain>
    </source>
</reference>
<evidence type="ECO:0000256" key="1">
    <source>
        <dbReference type="SAM" id="MobiDB-lite"/>
    </source>
</evidence>
<dbReference type="AlphaFoldDB" id="A0A2A6C9L5"/>
<accession>A0A8R1USP4</accession>
<evidence type="ECO:0000313" key="4">
    <source>
        <dbReference type="Proteomes" id="UP000005239"/>
    </source>
</evidence>